<feature type="transmembrane region" description="Helical" evidence="1">
    <location>
        <begin position="75"/>
        <end position="96"/>
    </location>
</feature>
<dbReference type="PANTHER" id="PTHR35797:SF1">
    <property type="entry name" value="PROTEASE"/>
    <property type="match status" value="1"/>
</dbReference>
<sequence>MYKKSLICFLLLTFIVTYLMGLIVFLNGGLEEQNALANAIMFIPAIIAIIIWVIFHNKHSFRAFFKFRLGSWKSWLIYPTLMTMLIALTYSITFLLSPSQFLNGQEIAEIMSNLPTYIDGYPLAINVLTPLLLNTVLGTVLILPLFIGEELGWRGYLYPVLFSSLSKKGLVIGGIIWGLWHLPVLLMGHNYPDTPLLGMFMITLFCISMGIILFYAYIKSGSIIIPSLMHGVIKQMSSTITDLFIDQDVHNPLVFGPTGLIGIIIFTFIAVFLYRKI</sequence>
<evidence type="ECO:0000259" key="2">
    <source>
        <dbReference type="Pfam" id="PF02517"/>
    </source>
</evidence>
<dbReference type="GO" id="GO:0008237">
    <property type="term" value="F:metallopeptidase activity"/>
    <property type="evidence" value="ECO:0007669"/>
    <property type="project" value="UniProtKB-KW"/>
</dbReference>
<dbReference type="InterPro" id="IPR003675">
    <property type="entry name" value="Rce1/LyrA-like_dom"/>
</dbReference>
<evidence type="ECO:0000256" key="1">
    <source>
        <dbReference type="SAM" id="Phobius"/>
    </source>
</evidence>
<keyword evidence="1" id="KW-1133">Transmembrane helix</keyword>
<dbReference type="OrthoDB" id="9777755at2"/>
<dbReference type="GO" id="GO:0080120">
    <property type="term" value="P:CAAX-box protein maturation"/>
    <property type="evidence" value="ECO:0007669"/>
    <property type="project" value="UniProtKB-ARBA"/>
</dbReference>
<keyword evidence="3" id="KW-0482">Metalloprotease</keyword>
<keyword evidence="4" id="KW-1185">Reference proteome</keyword>
<keyword evidence="3" id="KW-0645">Protease</keyword>
<dbReference type="GO" id="GO:0006508">
    <property type="term" value="P:proteolysis"/>
    <property type="evidence" value="ECO:0007669"/>
    <property type="project" value="UniProtKB-KW"/>
</dbReference>
<name>A0A345BUW5_9BACI</name>
<evidence type="ECO:0000313" key="4">
    <source>
        <dbReference type="Proteomes" id="UP000252100"/>
    </source>
</evidence>
<dbReference type="EMBL" id="CP031092">
    <property type="protein sequence ID" value="AXF54746.1"/>
    <property type="molecule type" value="Genomic_DNA"/>
</dbReference>
<feature type="domain" description="CAAX prenyl protease 2/Lysostaphin resistance protein A-like" evidence="2">
    <location>
        <begin position="137"/>
        <end position="233"/>
    </location>
</feature>
<dbReference type="AlphaFoldDB" id="A0A345BUW5"/>
<feature type="transmembrane region" description="Helical" evidence="1">
    <location>
        <begin position="169"/>
        <end position="191"/>
    </location>
</feature>
<proteinExistence type="predicted"/>
<keyword evidence="1" id="KW-0812">Transmembrane</keyword>
<feature type="transmembrane region" description="Helical" evidence="1">
    <location>
        <begin position="123"/>
        <end position="148"/>
    </location>
</feature>
<organism evidence="3 4">
    <name type="scientific">Salicibibacter kimchii</name>
    <dbReference type="NCBI Taxonomy" id="2099786"/>
    <lineage>
        <taxon>Bacteria</taxon>
        <taxon>Bacillati</taxon>
        <taxon>Bacillota</taxon>
        <taxon>Bacilli</taxon>
        <taxon>Bacillales</taxon>
        <taxon>Bacillaceae</taxon>
        <taxon>Salicibibacter</taxon>
    </lineage>
</organism>
<dbReference type="GO" id="GO:0004175">
    <property type="term" value="F:endopeptidase activity"/>
    <property type="evidence" value="ECO:0007669"/>
    <property type="project" value="UniProtKB-ARBA"/>
</dbReference>
<dbReference type="RefSeq" id="WP_114370107.1">
    <property type="nucleotide sequence ID" value="NZ_CP031092.1"/>
</dbReference>
<feature type="transmembrane region" description="Helical" evidence="1">
    <location>
        <begin position="197"/>
        <end position="218"/>
    </location>
</feature>
<feature type="transmembrane region" description="Helical" evidence="1">
    <location>
        <begin position="253"/>
        <end position="274"/>
    </location>
</feature>
<dbReference type="PANTHER" id="PTHR35797">
    <property type="entry name" value="PROTEASE-RELATED"/>
    <property type="match status" value="1"/>
</dbReference>
<accession>A0A345BUW5</accession>
<gene>
    <name evidence="3" type="ORF">DT065_01060</name>
</gene>
<dbReference type="Pfam" id="PF02517">
    <property type="entry name" value="Rce1-like"/>
    <property type="match status" value="1"/>
</dbReference>
<feature type="transmembrane region" description="Helical" evidence="1">
    <location>
        <begin position="7"/>
        <end position="29"/>
    </location>
</feature>
<reference evidence="3 4" key="1">
    <citation type="journal article" date="2018" name="J. Microbiol.">
        <title>Salicibibacter kimchii gen. nov., sp. nov., a moderately halophilic and alkalitolerant bacterium in the family Bacillaceae, isolated from kimchi.</title>
        <authorList>
            <person name="Jang J.Y."/>
            <person name="Oh Y.J."/>
            <person name="Lim S.K."/>
            <person name="Park H.K."/>
            <person name="Lee C."/>
            <person name="Kim J.Y."/>
            <person name="Lee M.A."/>
            <person name="Choi H.J."/>
        </authorList>
    </citation>
    <scope>NUCLEOTIDE SEQUENCE [LARGE SCALE GENOMIC DNA]</scope>
    <source>
        <strain evidence="3 4">NKC1-1</strain>
    </source>
</reference>
<keyword evidence="3" id="KW-0378">Hydrolase</keyword>
<dbReference type="InterPro" id="IPR042150">
    <property type="entry name" value="MmRce1-like"/>
</dbReference>
<dbReference type="Proteomes" id="UP000252100">
    <property type="component" value="Chromosome"/>
</dbReference>
<evidence type="ECO:0000313" key="3">
    <source>
        <dbReference type="EMBL" id="AXF54746.1"/>
    </source>
</evidence>
<keyword evidence="1" id="KW-0472">Membrane</keyword>
<feature type="transmembrane region" description="Helical" evidence="1">
    <location>
        <begin position="35"/>
        <end position="55"/>
    </location>
</feature>
<protein>
    <submittedName>
        <fullName evidence="3">CPBP family intramembrane metalloprotease</fullName>
    </submittedName>
</protein>
<dbReference type="KEGG" id="rue:DT065_01060"/>